<dbReference type="PANTHER" id="PTHR42894:SF1">
    <property type="entry name" value="N-(5'-PHOSPHORIBOSYL)ANTHRANILATE ISOMERASE"/>
    <property type="match status" value="1"/>
</dbReference>
<reference evidence="12 13" key="1">
    <citation type="journal article" date="2018" name="Environ. Microbiol.">
        <title>Genomes of ubiquitous marine and hypersaline Hydrogenovibrio, Thiomicrorhabdus and Thiomicrospira spp. encode a diversity of mechanisms to sustain chemolithoautotrophy in heterogeneous environments.</title>
        <authorList>
            <person name="Scott K.M."/>
            <person name="Williams J."/>
            <person name="Porter C.M.B."/>
            <person name="Russel S."/>
            <person name="Harmer T.L."/>
            <person name="Paul J.H."/>
            <person name="Antonen K.M."/>
            <person name="Bridges M.K."/>
            <person name="Camper G.J."/>
            <person name="Campla C.K."/>
            <person name="Casella L.G."/>
            <person name="Chase E."/>
            <person name="Conrad J.W."/>
            <person name="Cruz M.C."/>
            <person name="Dunlap D.S."/>
            <person name="Duran L."/>
            <person name="Fahsbender E.M."/>
            <person name="Goldsmith D.B."/>
            <person name="Keeley R.F."/>
            <person name="Kondoff M.R."/>
            <person name="Kussy B.I."/>
            <person name="Lane M.K."/>
            <person name="Lawler S."/>
            <person name="Leigh B.A."/>
            <person name="Lewis C."/>
            <person name="Lostal L.M."/>
            <person name="Marking D."/>
            <person name="Mancera P.A."/>
            <person name="McClenthan E.C."/>
            <person name="McIntyre E.A."/>
            <person name="Mine J.A."/>
            <person name="Modi S."/>
            <person name="Moore B.D."/>
            <person name="Morgan W.A."/>
            <person name="Nelson K.M."/>
            <person name="Nguyen K.N."/>
            <person name="Ogburn N."/>
            <person name="Parrino D.G."/>
            <person name="Pedapudi A.D."/>
            <person name="Pelham R.P."/>
            <person name="Preece A.M."/>
            <person name="Rampersad E.A."/>
            <person name="Richardson J.C."/>
            <person name="Rodgers C.M."/>
            <person name="Schaffer B.L."/>
            <person name="Sheridan N.E."/>
            <person name="Solone M.R."/>
            <person name="Staley Z.R."/>
            <person name="Tabuchi M."/>
            <person name="Waide R.J."/>
            <person name="Wanjugi P.W."/>
            <person name="Young S."/>
            <person name="Clum A."/>
            <person name="Daum C."/>
            <person name="Huntemann M."/>
            <person name="Ivanova N."/>
            <person name="Kyrpides N."/>
            <person name="Mikhailova N."/>
            <person name="Palaniappan K."/>
            <person name="Pillay M."/>
            <person name="Reddy T.B.K."/>
            <person name="Shapiro N."/>
            <person name="Stamatis D."/>
            <person name="Varghese N."/>
            <person name="Woyke T."/>
            <person name="Boden R."/>
            <person name="Freyermuth S.K."/>
            <person name="Kerfeld C.A."/>
        </authorList>
    </citation>
    <scope>NUCLEOTIDE SEQUENCE [LARGE SCALE GENOMIC DNA]</scope>
    <source>
        <strain evidence="12 13">JR-2</strain>
    </source>
</reference>
<evidence type="ECO:0000256" key="7">
    <source>
        <dbReference type="ARBA" id="ARBA00022822"/>
    </source>
</evidence>
<dbReference type="InterPro" id="IPR001240">
    <property type="entry name" value="PRAI_dom"/>
</dbReference>
<evidence type="ECO:0000256" key="6">
    <source>
        <dbReference type="ARBA" id="ARBA00022605"/>
    </source>
</evidence>
<dbReference type="NCBIfam" id="NF002298">
    <property type="entry name" value="PRK01222.1-4"/>
    <property type="match status" value="1"/>
</dbReference>
<evidence type="ECO:0000256" key="1">
    <source>
        <dbReference type="ARBA" id="ARBA00001164"/>
    </source>
</evidence>
<dbReference type="InterPro" id="IPR011060">
    <property type="entry name" value="RibuloseP-bd_barrel"/>
</dbReference>
<evidence type="ECO:0000259" key="11">
    <source>
        <dbReference type="Pfam" id="PF00697"/>
    </source>
</evidence>
<dbReference type="CDD" id="cd00405">
    <property type="entry name" value="PRAI"/>
    <property type="match status" value="1"/>
</dbReference>
<dbReference type="EMBL" id="CP035033">
    <property type="protein sequence ID" value="QAB14994.1"/>
    <property type="molecule type" value="Genomic_DNA"/>
</dbReference>
<dbReference type="FunFam" id="3.20.20.70:FF:000075">
    <property type="entry name" value="Tryptophan biosynthesis protein TRP1"/>
    <property type="match status" value="1"/>
</dbReference>
<comment type="catalytic activity">
    <reaction evidence="1 10">
        <text>N-(5-phospho-beta-D-ribosyl)anthranilate = 1-(2-carboxyphenylamino)-1-deoxy-D-ribulose 5-phosphate</text>
        <dbReference type="Rhea" id="RHEA:21540"/>
        <dbReference type="ChEBI" id="CHEBI:18277"/>
        <dbReference type="ChEBI" id="CHEBI:58613"/>
        <dbReference type="EC" id="5.3.1.24"/>
    </reaction>
</comment>
<name>A0A410H258_9GAMM</name>
<dbReference type="Pfam" id="PF00697">
    <property type="entry name" value="PRAI"/>
    <property type="match status" value="1"/>
</dbReference>
<keyword evidence="7 10" id="KW-0822">Tryptophan biosynthesis</keyword>
<dbReference type="KEGG" id="htr:EPV75_04565"/>
<evidence type="ECO:0000313" key="13">
    <source>
        <dbReference type="Proteomes" id="UP000285478"/>
    </source>
</evidence>
<dbReference type="GO" id="GO:0000162">
    <property type="term" value="P:L-tryptophan biosynthetic process"/>
    <property type="evidence" value="ECO:0007669"/>
    <property type="project" value="UniProtKB-UniRule"/>
</dbReference>
<dbReference type="HAMAP" id="MF_00135">
    <property type="entry name" value="PRAI"/>
    <property type="match status" value="1"/>
</dbReference>
<comment type="similarity">
    <text evidence="3 10">Belongs to the TrpF family.</text>
</comment>
<dbReference type="GO" id="GO:0004640">
    <property type="term" value="F:phosphoribosylanthranilate isomerase activity"/>
    <property type="evidence" value="ECO:0007669"/>
    <property type="project" value="UniProtKB-UniRule"/>
</dbReference>
<evidence type="ECO:0000256" key="4">
    <source>
        <dbReference type="ARBA" id="ARBA00012572"/>
    </source>
</evidence>
<evidence type="ECO:0000256" key="2">
    <source>
        <dbReference type="ARBA" id="ARBA00004664"/>
    </source>
</evidence>
<sequence>MRTRIKICGMTRSEDALAAAEAGADALGFVFYPPSPRHIEIDQAWSIIDVLPAFVTTTALFVNPEPGLVKTVIQRLKIDLLQFHGDESVEFCEQFERPYIKAVRMQPGTNLADLSQHYASAQALLLDTYVKGVPGGTGEAFNWDWVAPSKREDTCLPIILAGGLTAENVGQAVQTVQPWAVDVSGGVEAEPGKKSVAQIQAFVEAVNASART</sequence>
<comment type="pathway">
    <text evidence="2 10">Amino-acid biosynthesis; L-tryptophan biosynthesis; L-tryptophan from chorismate: step 3/5.</text>
</comment>
<gene>
    <name evidence="10" type="primary">trpF</name>
    <name evidence="12" type="ORF">EPV75_04565</name>
</gene>
<dbReference type="UniPathway" id="UPA00035">
    <property type="reaction ID" value="UER00042"/>
</dbReference>
<keyword evidence="8 10" id="KW-0057">Aromatic amino acid biosynthesis</keyword>
<evidence type="ECO:0000256" key="8">
    <source>
        <dbReference type="ARBA" id="ARBA00023141"/>
    </source>
</evidence>
<feature type="domain" description="N-(5'phosphoribosyl) anthranilate isomerase (PRAI)" evidence="11">
    <location>
        <begin position="5"/>
        <end position="204"/>
    </location>
</feature>
<evidence type="ECO:0000256" key="5">
    <source>
        <dbReference type="ARBA" id="ARBA00022272"/>
    </source>
</evidence>
<dbReference type="Proteomes" id="UP000285478">
    <property type="component" value="Chromosome"/>
</dbReference>
<evidence type="ECO:0000313" key="12">
    <source>
        <dbReference type="EMBL" id="QAB14994.1"/>
    </source>
</evidence>
<proteinExistence type="inferred from homology"/>
<keyword evidence="9 10" id="KW-0413">Isomerase</keyword>
<keyword evidence="13" id="KW-1185">Reference proteome</keyword>
<organism evidence="12 13">
    <name type="scientific">Hydrogenovibrio thermophilus</name>
    <dbReference type="NCBI Taxonomy" id="265883"/>
    <lineage>
        <taxon>Bacteria</taxon>
        <taxon>Pseudomonadati</taxon>
        <taxon>Pseudomonadota</taxon>
        <taxon>Gammaproteobacteria</taxon>
        <taxon>Thiotrichales</taxon>
        <taxon>Piscirickettsiaceae</taxon>
        <taxon>Hydrogenovibrio</taxon>
    </lineage>
</organism>
<dbReference type="InterPro" id="IPR013785">
    <property type="entry name" value="Aldolase_TIM"/>
</dbReference>
<dbReference type="RefSeq" id="WP_128384605.1">
    <property type="nucleotide sequence ID" value="NZ_CP035033.1"/>
</dbReference>
<dbReference type="EC" id="5.3.1.24" evidence="4 10"/>
<dbReference type="Gene3D" id="3.20.20.70">
    <property type="entry name" value="Aldolase class I"/>
    <property type="match status" value="1"/>
</dbReference>
<dbReference type="AlphaFoldDB" id="A0A410H258"/>
<evidence type="ECO:0000256" key="10">
    <source>
        <dbReference type="HAMAP-Rule" id="MF_00135"/>
    </source>
</evidence>
<accession>A0A410H258</accession>
<keyword evidence="6 10" id="KW-0028">Amino-acid biosynthesis</keyword>
<evidence type="ECO:0000256" key="3">
    <source>
        <dbReference type="ARBA" id="ARBA00007571"/>
    </source>
</evidence>
<dbReference type="PANTHER" id="PTHR42894">
    <property type="entry name" value="N-(5'-PHOSPHORIBOSYL)ANTHRANILATE ISOMERASE"/>
    <property type="match status" value="1"/>
</dbReference>
<dbReference type="SUPFAM" id="SSF51366">
    <property type="entry name" value="Ribulose-phoshate binding barrel"/>
    <property type="match status" value="1"/>
</dbReference>
<evidence type="ECO:0000256" key="9">
    <source>
        <dbReference type="ARBA" id="ARBA00023235"/>
    </source>
</evidence>
<dbReference type="InterPro" id="IPR044643">
    <property type="entry name" value="TrpF_fam"/>
</dbReference>
<protein>
    <recommendedName>
        <fullName evidence="5 10">N-(5'-phosphoribosyl)anthranilate isomerase</fullName>
        <shortName evidence="10">PRAI</shortName>
        <ecNumber evidence="4 10">5.3.1.24</ecNumber>
    </recommendedName>
</protein>